<dbReference type="Pfam" id="PF13676">
    <property type="entry name" value="TIR_2"/>
    <property type="match status" value="1"/>
</dbReference>
<dbReference type="InterPro" id="IPR000157">
    <property type="entry name" value="TIR_dom"/>
</dbReference>
<keyword evidence="2" id="KW-0677">Repeat</keyword>
<sequence>MGEDVFVSYSRQDANAYAFALAHALTQRKLACYLDQLGSPPGAEIPEEVLRKAERCQVFVLIATQGAKSSSAIHKEISRFLPTRRALIPVNVDGALQEAAWYAQVRGVAEARETGAVVQEGRPAEALLDRIETAVGYNRRSRRITRAALVTVALVGLVTLAASIFSGTQAAHARKAEREQAVAVRLRDEARAAEKDAVAARVEAIAAKNDADRAAASSRVQAQEAERLATEARKRGQALRLAAAARQQLPFDPKLSVQLAEAAVRASEPSMDEAVAVLRQALADDHEAAVLRRFPLEVSDIAVAPDGRSVAIASGDKTVELVDLAGRRLCPPFKVTWTPRSLALGQELLAAGGTRGLYLWDVRSCKALEVPFEEKGLEKVQLAPDETLFAFTRGGVLHMRTRMEWSQPPLMRAGQTAGAVAISQDGQVAVAASYDGHLRLLRFPGGNPQEWTLPPGEGAPGYLLISPDSRTAALLRGRELLLIDLIASQVLHRLEAPFVGSMAFSADSALLALTIADAPTRILDVASGEELASLGPSIERIEGVAFGPLGTLLATYDPHGVIRLYSASGTGGWAPLMELRGHPMEVQRVIFLPGGRQVLSSGMDGSVRLWNIALPDGSRTQLSLDGRLNGARFLAEKGLLLSWDRDVQLHDIASGQLRAKLVPPVGSSWVGAGISKAALAQGMEAGGSLCDSARERVCLPLIQARGKLLRAAPGPGGMWAGIRDDGRVFTSSGKELGGHDVWNLAFSPLPDLLAMATKSRDGLLWRSRLGGAPSRLVGHSHTIQALAFSPDGQRLITGSTDHTARIWSVSGARPGAELHSDRLLLGHDDGVVAVAFSQDGTQAVTASWDGSVRVWETATGNPIQVLPFREDSPLAVAFLPDGRIASVTNRGVLRVTPCELCGSVPELLEQARRHKAARLTAREVESVAGDVVR</sequence>
<keyword evidence="5" id="KW-0472">Membrane</keyword>
<evidence type="ECO:0000256" key="1">
    <source>
        <dbReference type="ARBA" id="ARBA00022574"/>
    </source>
</evidence>
<dbReference type="PRINTS" id="PR00320">
    <property type="entry name" value="GPROTEINBRPT"/>
</dbReference>
<dbReference type="InterPro" id="IPR015943">
    <property type="entry name" value="WD40/YVTN_repeat-like_dom_sf"/>
</dbReference>
<keyword evidence="8" id="KW-1185">Reference proteome</keyword>
<keyword evidence="5" id="KW-1133">Transmembrane helix</keyword>
<dbReference type="Gene3D" id="3.40.50.10140">
    <property type="entry name" value="Toll/interleukin-1 receptor homology (TIR) domain"/>
    <property type="match status" value="1"/>
</dbReference>
<dbReference type="InterPro" id="IPR035897">
    <property type="entry name" value="Toll_tir_struct_dom_sf"/>
</dbReference>
<feature type="domain" description="TIR" evidence="6">
    <location>
        <begin position="5"/>
        <end position="96"/>
    </location>
</feature>
<dbReference type="PANTHER" id="PTHR19879:SF9">
    <property type="entry name" value="TRANSCRIPTION INITIATION FACTOR TFIID SUBUNIT 5"/>
    <property type="match status" value="1"/>
</dbReference>
<name>A0ABX7NJU8_9BACT</name>
<evidence type="ECO:0000256" key="4">
    <source>
        <dbReference type="SAM" id="Coils"/>
    </source>
</evidence>
<keyword evidence="1 3" id="KW-0853">WD repeat</keyword>
<proteinExistence type="predicted"/>
<dbReference type="PROSITE" id="PS50294">
    <property type="entry name" value="WD_REPEATS_REGION"/>
    <property type="match status" value="3"/>
</dbReference>
<accession>A0ABX7NJU8</accession>
<protein>
    <submittedName>
        <fullName evidence="7">TIR domain-containing protein</fullName>
    </submittedName>
</protein>
<reference evidence="7 8" key="1">
    <citation type="submission" date="2021-02" db="EMBL/GenBank/DDBJ databases">
        <title>De Novo genome assembly of isolated myxobacteria.</title>
        <authorList>
            <person name="Stevens D.C."/>
        </authorList>
    </citation>
    <scope>NUCLEOTIDE SEQUENCE [LARGE SCALE GENOMIC DNA]</scope>
    <source>
        <strain evidence="8">SCPEA02</strain>
    </source>
</reference>
<dbReference type="CDD" id="cd00200">
    <property type="entry name" value="WD40"/>
    <property type="match status" value="1"/>
</dbReference>
<feature type="repeat" description="WD" evidence="3">
    <location>
        <begin position="579"/>
        <end position="612"/>
    </location>
</feature>
<feature type="repeat" description="WD" evidence="3">
    <location>
        <begin position="824"/>
        <end position="865"/>
    </location>
</feature>
<dbReference type="RefSeq" id="WP_206720728.1">
    <property type="nucleotide sequence ID" value="NZ_CP071090.1"/>
</dbReference>
<organism evidence="7 8">
    <name type="scientific">Pyxidicoccus parkwayensis</name>
    <dbReference type="NCBI Taxonomy" id="2813578"/>
    <lineage>
        <taxon>Bacteria</taxon>
        <taxon>Pseudomonadati</taxon>
        <taxon>Myxococcota</taxon>
        <taxon>Myxococcia</taxon>
        <taxon>Myxococcales</taxon>
        <taxon>Cystobacterineae</taxon>
        <taxon>Myxococcaceae</taxon>
        <taxon>Pyxidicoccus</taxon>
    </lineage>
</organism>
<feature type="transmembrane region" description="Helical" evidence="5">
    <location>
        <begin position="147"/>
        <end position="165"/>
    </location>
</feature>
<dbReference type="InterPro" id="IPR019775">
    <property type="entry name" value="WD40_repeat_CS"/>
</dbReference>
<dbReference type="Proteomes" id="UP000662747">
    <property type="component" value="Chromosome"/>
</dbReference>
<dbReference type="PROSITE" id="PS00678">
    <property type="entry name" value="WD_REPEATS_1"/>
    <property type="match status" value="2"/>
</dbReference>
<dbReference type="InterPro" id="IPR020472">
    <property type="entry name" value="WD40_PAC1"/>
</dbReference>
<dbReference type="SUPFAM" id="SSF50998">
    <property type="entry name" value="Quinoprotein alcohol dehydrogenase-like"/>
    <property type="match status" value="1"/>
</dbReference>
<dbReference type="SUPFAM" id="SSF52200">
    <property type="entry name" value="Toll/Interleukin receptor TIR domain"/>
    <property type="match status" value="1"/>
</dbReference>
<dbReference type="InterPro" id="IPR001680">
    <property type="entry name" value="WD40_rpt"/>
</dbReference>
<feature type="repeat" description="WD" evidence="3">
    <location>
        <begin position="776"/>
        <end position="810"/>
    </location>
</feature>
<dbReference type="Pfam" id="PF00400">
    <property type="entry name" value="WD40"/>
    <property type="match status" value="3"/>
</dbReference>
<evidence type="ECO:0000313" key="8">
    <source>
        <dbReference type="Proteomes" id="UP000662747"/>
    </source>
</evidence>
<dbReference type="EMBL" id="CP071090">
    <property type="protein sequence ID" value="QSQ19140.1"/>
    <property type="molecule type" value="Genomic_DNA"/>
</dbReference>
<keyword evidence="5" id="KW-0812">Transmembrane</keyword>
<dbReference type="InterPro" id="IPR011047">
    <property type="entry name" value="Quinoprotein_ADH-like_sf"/>
</dbReference>
<evidence type="ECO:0000256" key="2">
    <source>
        <dbReference type="ARBA" id="ARBA00022737"/>
    </source>
</evidence>
<evidence type="ECO:0000256" key="5">
    <source>
        <dbReference type="SAM" id="Phobius"/>
    </source>
</evidence>
<dbReference type="PANTHER" id="PTHR19879">
    <property type="entry name" value="TRANSCRIPTION INITIATION FACTOR TFIID"/>
    <property type="match status" value="1"/>
</dbReference>
<evidence type="ECO:0000256" key="3">
    <source>
        <dbReference type="PROSITE-ProRule" id="PRU00221"/>
    </source>
</evidence>
<dbReference type="SMART" id="SM00320">
    <property type="entry name" value="WD40"/>
    <property type="match status" value="8"/>
</dbReference>
<dbReference type="Gene3D" id="2.130.10.10">
    <property type="entry name" value="YVTN repeat-like/Quinoprotein amine dehydrogenase"/>
    <property type="match status" value="5"/>
</dbReference>
<evidence type="ECO:0000259" key="6">
    <source>
        <dbReference type="Pfam" id="PF13676"/>
    </source>
</evidence>
<feature type="coiled-coil region" evidence="4">
    <location>
        <begin position="176"/>
        <end position="203"/>
    </location>
</feature>
<keyword evidence="4" id="KW-0175">Coiled coil</keyword>
<dbReference type="PROSITE" id="PS50082">
    <property type="entry name" value="WD_REPEATS_2"/>
    <property type="match status" value="3"/>
</dbReference>
<evidence type="ECO:0000313" key="7">
    <source>
        <dbReference type="EMBL" id="QSQ19140.1"/>
    </source>
</evidence>
<dbReference type="SUPFAM" id="SSF82171">
    <property type="entry name" value="DPP6 N-terminal domain-like"/>
    <property type="match status" value="1"/>
</dbReference>
<gene>
    <name evidence="7" type="ORF">JY651_27750</name>
</gene>